<keyword evidence="3" id="KW-0808">Transferase</keyword>
<comment type="caution">
    <text evidence="3">The sequence shown here is derived from an EMBL/GenBank/DDBJ whole genome shotgun (WGS) entry which is preliminary data.</text>
</comment>
<dbReference type="GO" id="GO:0032259">
    <property type="term" value="P:methylation"/>
    <property type="evidence" value="ECO:0007669"/>
    <property type="project" value="UniProtKB-KW"/>
</dbReference>
<reference evidence="4" key="1">
    <citation type="journal article" date="2019" name="Int. J. Syst. Evol. Microbiol.">
        <title>The Global Catalogue of Microorganisms (GCM) 10K type strain sequencing project: providing services to taxonomists for standard genome sequencing and annotation.</title>
        <authorList>
            <consortium name="The Broad Institute Genomics Platform"/>
            <consortium name="The Broad Institute Genome Sequencing Center for Infectious Disease"/>
            <person name="Wu L."/>
            <person name="Ma J."/>
        </authorList>
    </citation>
    <scope>NUCLEOTIDE SEQUENCE [LARGE SCALE GENOMIC DNA]</scope>
    <source>
        <strain evidence="4">JCM 11896</strain>
    </source>
</reference>
<dbReference type="EMBL" id="BAAAJK010000063">
    <property type="protein sequence ID" value="GAA1403783.1"/>
    <property type="molecule type" value="Genomic_DNA"/>
</dbReference>
<evidence type="ECO:0000259" key="1">
    <source>
        <dbReference type="Pfam" id="PF08421"/>
    </source>
</evidence>
<proteinExistence type="predicted"/>
<accession>A0ABP4J202</accession>
<dbReference type="InterPro" id="IPR038576">
    <property type="entry name" value="Methyltransf_Zn-bd_dom_put_sf"/>
</dbReference>
<sequence>MPEPVRCRACRSDRGEIVLDLGEQPPWDRMPLRDAPLPDPVAPLRMWLCRRCGLAQLADDVPVAEELHGVEPLAFAAQSDRSVARLADAGLVRPGGRVAEFGSPHGESWLPRLTGRGMTALDPADPGAGPADLVVDVYGLLHEPDQRTALRRRAALLAPGGTLALQLLSLGTVLREGQWYDLRHGHHAYWSLPALDAALRGHGIGLHRAWWYPLSGGTLLVTARAGAEPDAGARRLLRAEDGLGVRTAAGLGRLQAAADGTGALHAWLVAERAAGRTVAAYGAASRAVPLVCRAGIRSDLLAAVGDAAPAKQGRRMPGTDVPVVAPAELARLQPDRVVLFMPELADEVRAELPGIEAAGGRWVVLDPAPRLLGRVAAERSAGRSPGAHGGLRLPS</sequence>
<gene>
    <name evidence="3" type="ORF">GCM10009613_65370</name>
</gene>
<keyword evidence="4" id="KW-1185">Reference proteome</keyword>
<protein>
    <submittedName>
        <fullName evidence="3">Class I SAM-dependent methyltransferase</fullName>
    </submittedName>
</protein>
<dbReference type="RefSeq" id="WP_344030570.1">
    <property type="nucleotide sequence ID" value="NZ_BAAAJK010000063.1"/>
</dbReference>
<dbReference type="InterPro" id="IPR013691">
    <property type="entry name" value="MeTrfase_14"/>
</dbReference>
<name>A0ABP4J202_9PSEU</name>
<feature type="domain" description="Methyltransferase putative zinc binding" evidence="1">
    <location>
        <begin position="7"/>
        <end position="62"/>
    </location>
</feature>
<evidence type="ECO:0000259" key="2">
    <source>
        <dbReference type="Pfam" id="PF08484"/>
    </source>
</evidence>
<dbReference type="GO" id="GO:0008168">
    <property type="term" value="F:methyltransferase activity"/>
    <property type="evidence" value="ECO:0007669"/>
    <property type="project" value="UniProtKB-KW"/>
</dbReference>
<keyword evidence="3" id="KW-0489">Methyltransferase</keyword>
<dbReference type="Pfam" id="PF08484">
    <property type="entry name" value="Methyltransf_14"/>
    <property type="match status" value="1"/>
</dbReference>
<dbReference type="Gene3D" id="6.20.50.110">
    <property type="entry name" value="Methyltransferase, zinc-binding domain"/>
    <property type="match status" value="1"/>
</dbReference>
<dbReference type="InterPro" id="IPR029063">
    <property type="entry name" value="SAM-dependent_MTases_sf"/>
</dbReference>
<dbReference type="SUPFAM" id="SSF53335">
    <property type="entry name" value="S-adenosyl-L-methionine-dependent methyltransferases"/>
    <property type="match status" value="1"/>
</dbReference>
<dbReference type="Gene3D" id="3.40.50.150">
    <property type="entry name" value="Vaccinia Virus protein VP39"/>
    <property type="match status" value="1"/>
</dbReference>
<evidence type="ECO:0000313" key="4">
    <source>
        <dbReference type="Proteomes" id="UP001501414"/>
    </source>
</evidence>
<dbReference type="Pfam" id="PF13489">
    <property type="entry name" value="Methyltransf_23"/>
    <property type="match status" value="1"/>
</dbReference>
<dbReference type="Pfam" id="PF08421">
    <property type="entry name" value="Methyltransf_13"/>
    <property type="match status" value="1"/>
</dbReference>
<evidence type="ECO:0000313" key="3">
    <source>
        <dbReference type="EMBL" id="GAA1403783.1"/>
    </source>
</evidence>
<dbReference type="Gene3D" id="3.40.50.720">
    <property type="entry name" value="NAD(P)-binding Rossmann-like Domain"/>
    <property type="match status" value="1"/>
</dbReference>
<dbReference type="Proteomes" id="UP001501414">
    <property type="component" value="Unassembled WGS sequence"/>
</dbReference>
<feature type="domain" description="C-methyltransferase" evidence="2">
    <location>
        <begin position="214"/>
        <end position="364"/>
    </location>
</feature>
<organism evidence="3 4">
    <name type="scientific">Pseudonocardia kongjuensis</name>
    <dbReference type="NCBI Taxonomy" id="102227"/>
    <lineage>
        <taxon>Bacteria</taxon>
        <taxon>Bacillati</taxon>
        <taxon>Actinomycetota</taxon>
        <taxon>Actinomycetes</taxon>
        <taxon>Pseudonocardiales</taxon>
        <taxon>Pseudonocardiaceae</taxon>
        <taxon>Pseudonocardia</taxon>
    </lineage>
</organism>
<dbReference type="InterPro" id="IPR013630">
    <property type="entry name" value="Methyltransf_Zn-bd_dom_put"/>
</dbReference>